<evidence type="ECO:0008006" key="9">
    <source>
        <dbReference type="Google" id="ProtNLM"/>
    </source>
</evidence>
<evidence type="ECO:0000256" key="4">
    <source>
        <dbReference type="ARBA" id="ARBA00023136"/>
    </source>
</evidence>
<organism evidence="7 8">
    <name type="scientific">Cladonia borealis</name>
    <dbReference type="NCBI Taxonomy" id="184061"/>
    <lineage>
        <taxon>Eukaryota</taxon>
        <taxon>Fungi</taxon>
        <taxon>Dikarya</taxon>
        <taxon>Ascomycota</taxon>
        <taxon>Pezizomycotina</taxon>
        <taxon>Lecanoromycetes</taxon>
        <taxon>OSLEUM clade</taxon>
        <taxon>Lecanoromycetidae</taxon>
        <taxon>Lecanorales</taxon>
        <taxon>Lecanorineae</taxon>
        <taxon>Cladoniaceae</taxon>
        <taxon>Cladonia</taxon>
    </lineage>
</organism>
<feature type="transmembrane region" description="Helical" evidence="6">
    <location>
        <begin position="16"/>
        <end position="35"/>
    </location>
</feature>
<accession>A0AA39UDF0</accession>
<dbReference type="PANTHER" id="PTHR35042">
    <property type="entry name" value="ANTHRONE OXYGENASE ENCC"/>
    <property type="match status" value="1"/>
</dbReference>
<keyword evidence="8" id="KW-1185">Reference proteome</keyword>
<dbReference type="EMBL" id="JAFEKC020000003">
    <property type="protein sequence ID" value="KAK0515441.1"/>
    <property type="molecule type" value="Genomic_DNA"/>
</dbReference>
<feature type="transmembrane region" description="Helical" evidence="6">
    <location>
        <begin position="55"/>
        <end position="75"/>
    </location>
</feature>
<keyword evidence="4 6" id="KW-0472">Membrane</keyword>
<evidence type="ECO:0000256" key="2">
    <source>
        <dbReference type="ARBA" id="ARBA00022692"/>
    </source>
</evidence>
<protein>
    <recommendedName>
        <fullName evidence="9">DUF1772-domain-containing protein</fullName>
    </recommendedName>
</protein>
<feature type="transmembrane region" description="Helical" evidence="6">
    <location>
        <begin position="137"/>
        <end position="155"/>
    </location>
</feature>
<reference evidence="7" key="1">
    <citation type="submission" date="2023-03" db="EMBL/GenBank/DDBJ databases">
        <title>Complete genome of Cladonia borealis.</title>
        <authorList>
            <person name="Park H."/>
        </authorList>
    </citation>
    <scope>NUCLEOTIDE SEQUENCE</scope>
    <source>
        <strain evidence="7">ANT050790</strain>
    </source>
</reference>
<evidence type="ECO:0000256" key="6">
    <source>
        <dbReference type="SAM" id="Phobius"/>
    </source>
</evidence>
<sequence>MDNTIRAAQVLSMTSSIFLSGINIGASILTLPILYTRPTSVSTPFFNEYYNRGAVTLVPLGLFSASCSAVVAYLLPSQRTLWAVAGPATFAQVPWTALVMMKTVKRLNAIAASKDEQEKASKQEVVALLQQWTWMNIIRGGLAAFGGLTGVWAIIEGQK</sequence>
<dbReference type="PANTHER" id="PTHR35042:SF1">
    <property type="entry name" value="DUF1772-DOMAIN-CONTAINING PROTEIN"/>
    <property type="match status" value="1"/>
</dbReference>
<gene>
    <name evidence="7" type="ORF">JMJ35_001475</name>
</gene>
<name>A0AA39UDF0_9LECA</name>
<comment type="similarity">
    <text evidence="5">Belongs to the anthrone oxygenase family.</text>
</comment>
<dbReference type="Proteomes" id="UP001166286">
    <property type="component" value="Unassembled WGS sequence"/>
</dbReference>
<proteinExistence type="inferred from homology"/>
<keyword evidence="3 6" id="KW-1133">Transmembrane helix</keyword>
<dbReference type="Pfam" id="PF08592">
    <property type="entry name" value="Anthrone_oxy"/>
    <property type="match status" value="1"/>
</dbReference>
<evidence type="ECO:0000256" key="3">
    <source>
        <dbReference type="ARBA" id="ARBA00022989"/>
    </source>
</evidence>
<dbReference type="AlphaFoldDB" id="A0AA39UDF0"/>
<evidence type="ECO:0000256" key="1">
    <source>
        <dbReference type="ARBA" id="ARBA00004141"/>
    </source>
</evidence>
<evidence type="ECO:0000256" key="5">
    <source>
        <dbReference type="ARBA" id="ARBA00034313"/>
    </source>
</evidence>
<dbReference type="GO" id="GO:0016020">
    <property type="term" value="C:membrane"/>
    <property type="evidence" value="ECO:0007669"/>
    <property type="project" value="UniProtKB-SubCell"/>
</dbReference>
<comment type="subcellular location">
    <subcellularLocation>
        <location evidence="1">Membrane</location>
        <topology evidence="1">Multi-pass membrane protein</topology>
    </subcellularLocation>
</comment>
<evidence type="ECO:0000313" key="7">
    <source>
        <dbReference type="EMBL" id="KAK0515441.1"/>
    </source>
</evidence>
<evidence type="ECO:0000313" key="8">
    <source>
        <dbReference type="Proteomes" id="UP001166286"/>
    </source>
</evidence>
<comment type="caution">
    <text evidence="7">The sequence shown here is derived from an EMBL/GenBank/DDBJ whole genome shotgun (WGS) entry which is preliminary data.</text>
</comment>
<keyword evidence="2 6" id="KW-0812">Transmembrane</keyword>
<dbReference type="InterPro" id="IPR013901">
    <property type="entry name" value="Anthrone_oxy"/>
</dbReference>